<gene>
    <name evidence="9" type="ORF">BJG266_LOCUS2550</name>
    <name evidence="8" type="ORF">QVE165_LOCUS902</name>
</gene>
<dbReference type="GO" id="GO:0003747">
    <property type="term" value="F:translation release factor activity"/>
    <property type="evidence" value="ECO:0007669"/>
    <property type="project" value="InterPro"/>
</dbReference>
<dbReference type="Proteomes" id="UP000663877">
    <property type="component" value="Unassembled WGS sequence"/>
</dbReference>
<dbReference type="InterPro" id="IPR013087">
    <property type="entry name" value="Znf_C2H2_type"/>
</dbReference>
<comment type="similarity">
    <text evidence="2">Belongs to the prokaryotic/mitochondrial release factor family.</text>
</comment>
<dbReference type="EMBL" id="CAJNOM010000003">
    <property type="protein sequence ID" value="CAF0741126.1"/>
    <property type="molecule type" value="Genomic_DNA"/>
</dbReference>
<feature type="domain" description="C2H2-type" evidence="7">
    <location>
        <begin position="244"/>
        <end position="272"/>
    </location>
</feature>
<sequence>MMNLNLCFYNYIHRFAYLSIRQSIISTRFVSTALPDSWYKRLPPIDEKDIEEKAIKGSGPGGQAINKTHNCCQIKHIPTGIVVTCQQTRFLEKNRLLARRQLQEKLDVLHNGEESLVAQYKREKSEKKDAKRLETKKTLGKKRTFKSEQDIYLNDDQLPDKSASNKYILRTGRYHCPIENCTFYCCCEKNFLQSNSFSSFNAVRLHYLRQHGEKKEQCSKCWKSFGLHQDFIAHEKICGILFPFSCSNCDQQFQNRTSLRRHQLKYHVNLNNDPQNSSPMTNLSSLPKPVERRKRPNRCRRPLPSDQIELSRQNIPSTSCPPVIINPLALQLLEKLNSESTSICSTSAFEFDRNKATQTNTSVSIGTECCSFNSPNPISIKTTEQKSSQTTTRIRMPKNPTQYSLEKSNFSNTLQWKNSHVIDRETQISSPLRSDICIQTVGDVSNLLDYSSDLSDNNHNAIVQTLPISMTSTQMQTMNEYPLEQMTNQFNNYLLPPDQESVGTSCFFDDFLLDDFSTNHSNNLTSSVLLDFDAIDLLDLIDNGTQTYSSIATHETQTIKDWDNILLSEDEWVQTIMNS</sequence>
<keyword evidence="5" id="KW-0862">Zinc</keyword>
<feature type="region of interest" description="Disordered" evidence="6">
    <location>
        <begin position="270"/>
        <end position="312"/>
    </location>
</feature>
<feature type="compositionally biased region" description="Polar residues" evidence="6">
    <location>
        <begin position="270"/>
        <end position="285"/>
    </location>
</feature>
<evidence type="ECO:0000256" key="4">
    <source>
        <dbReference type="ARBA" id="ARBA00023128"/>
    </source>
</evidence>
<name>A0A813NKI1_9BILA</name>
<evidence type="ECO:0000259" key="7">
    <source>
        <dbReference type="PROSITE" id="PS50157"/>
    </source>
</evidence>
<dbReference type="InterPro" id="IPR000352">
    <property type="entry name" value="Pep_chain_release_fac_I"/>
</dbReference>
<dbReference type="Proteomes" id="UP000663832">
    <property type="component" value="Unassembled WGS sequence"/>
</dbReference>
<dbReference type="SUPFAM" id="SSF75620">
    <property type="entry name" value="Release factor"/>
    <property type="match status" value="1"/>
</dbReference>
<evidence type="ECO:0000256" key="3">
    <source>
        <dbReference type="ARBA" id="ARBA00022946"/>
    </source>
</evidence>
<dbReference type="EMBL" id="CAJNOI010000006">
    <property type="protein sequence ID" value="CAF0752850.1"/>
    <property type="molecule type" value="Genomic_DNA"/>
</dbReference>
<evidence type="ECO:0000256" key="6">
    <source>
        <dbReference type="SAM" id="MobiDB-lite"/>
    </source>
</evidence>
<evidence type="ECO:0000313" key="9">
    <source>
        <dbReference type="EMBL" id="CAF0752850.1"/>
    </source>
</evidence>
<dbReference type="PANTHER" id="PTHR46203:SF1">
    <property type="entry name" value="MITOCHONDRIAL TRANSLATION RELEASE FACTOR IN RESCUE"/>
    <property type="match status" value="1"/>
</dbReference>
<dbReference type="AlphaFoldDB" id="A0A813NKI1"/>
<keyword evidence="3" id="KW-0809">Transit peptide</keyword>
<evidence type="ECO:0000313" key="10">
    <source>
        <dbReference type="Proteomes" id="UP000663832"/>
    </source>
</evidence>
<dbReference type="PANTHER" id="PTHR46203">
    <property type="entry name" value="PROBABLE PEPTIDE CHAIN RELEASE FACTOR C12ORF65"/>
    <property type="match status" value="1"/>
</dbReference>
<keyword evidence="5" id="KW-0479">Metal-binding</keyword>
<protein>
    <recommendedName>
        <fullName evidence="7">C2H2-type domain-containing protein</fullName>
    </recommendedName>
</protein>
<dbReference type="InterPro" id="IPR052405">
    <property type="entry name" value="Mito_Transl_Release_Factor"/>
</dbReference>
<dbReference type="GO" id="GO:0005739">
    <property type="term" value="C:mitochondrion"/>
    <property type="evidence" value="ECO:0007669"/>
    <property type="project" value="UniProtKB-SubCell"/>
</dbReference>
<dbReference type="Gene3D" id="3.30.160.60">
    <property type="entry name" value="Classic Zinc Finger"/>
    <property type="match status" value="1"/>
</dbReference>
<evidence type="ECO:0000256" key="5">
    <source>
        <dbReference type="PROSITE-ProRule" id="PRU00042"/>
    </source>
</evidence>
<reference evidence="8" key="1">
    <citation type="submission" date="2021-02" db="EMBL/GenBank/DDBJ databases">
        <authorList>
            <person name="Nowell W R."/>
        </authorList>
    </citation>
    <scope>NUCLEOTIDE SEQUENCE</scope>
</reference>
<dbReference type="SMART" id="SM00355">
    <property type="entry name" value="ZnF_C2H2"/>
    <property type="match status" value="3"/>
</dbReference>
<evidence type="ECO:0000313" key="8">
    <source>
        <dbReference type="EMBL" id="CAF0741126.1"/>
    </source>
</evidence>
<dbReference type="PROSITE" id="PS00028">
    <property type="entry name" value="ZINC_FINGER_C2H2_1"/>
    <property type="match status" value="1"/>
</dbReference>
<dbReference type="PROSITE" id="PS50157">
    <property type="entry name" value="ZINC_FINGER_C2H2_2"/>
    <property type="match status" value="1"/>
</dbReference>
<proteinExistence type="inferred from homology"/>
<evidence type="ECO:0000256" key="1">
    <source>
        <dbReference type="ARBA" id="ARBA00004173"/>
    </source>
</evidence>
<dbReference type="GO" id="GO:0008270">
    <property type="term" value="F:zinc ion binding"/>
    <property type="evidence" value="ECO:0007669"/>
    <property type="project" value="UniProtKB-KW"/>
</dbReference>
<organism evidence="8 10">
    <name type="scientific">Adineta steineri</name>
    <dbReference type="NCBI Taxonomy" id="433720"/>
    <lineage>
        <taxon>Eukaryota</taxon>
        <taxon>Metazoa</taxon>
        <taxon>Spiralia</taxon>
        <taxon>Gnathifera</taxon>
        <taxon>Rotifera</taxon>
        <taxon>Eurotatoria</taxon>
        <taxon>Bdelloidea</taxon>
        <taxon>Adinetida</taxon>
        <taxon>Adinetidae</taxon>
        <taxon>Adineta</taxon>
    </lineage>
</organism>
<keyword evidence="10" id="KW-1185">Reference proteome</keyword>
<dbReference type="Gene3D" id="3.30.160.20">
    <property type="match status" value="1"/>
</dbReference>
<dbReference type="InterPro" id="IPR036236">
    <property type="entry name" value="Znf_C2H2_sf"/>
</dbReference>
<evidence type="ECO:0000256" key="2">
    <source>
        <dbReference type="ARBA" id="ARBA00010835"/>
    </source>
</evidence>
<comment type="subcellular location">
    <subcellularLocation>
        <location evidence="1">Mitochondrion</location>
    </subcellularLocation>
</comment>
<comment type="caution">
    <text evidence="8">The sequence shown here is derived from an EMBL/GenBank/DDBJ whole genome shotgun (WGS) entry which is preliminary data.</text>
</comment>
<keyword evidence="5" id="KW-0863">Zinc-finger</keyword>
<dbReference type="Pfam" id="PF00472">
    <property type="entry name" value="RF-1"/>
    <property type="match status" value="1"/>
</dbReference>
<dbReference type="InterPro" id="IPR045853">
    <property type="entry name" value="Pep_chain_release_fac_I_sf"/>
</dbReference>
<feature type="compositionally biased region" description="Basic residues" evidence="6">
    <location>
        <begin position="291"/>
        <end position="301"/>
    </location>
</feature>
<dbReference type="OrthoDB" id="277888at2759"/>
<dbReference type="SUPFAM" id="SSF57667">
    <property type="entry name" value="beta-beta-alpha zinc fingers"/>
    <property type="match status" value="1"/>
</dbReference>
<accession>A0A813NKI1</accession>
<keyword evidence="4" id="KW-0496">Mitochondrion</keyword>